<dbReference type="EMBL" id="FNYR01000016">
    <property type="protein sequence ID" value="SEJ01877.1"/>
    <property type="molecule type" value="Genomic_DNA"/>
</dbReference>
<evidence type="ECO:0000313" key="1">
    <source>
        <dbReference type="EMBL" id="SEJ01877.1"/>
    </source>
</evidence>
<protein>
    <submittedName>
        <fullName evidence="1">Uncharacterized protein</fullName>
    </submittedName>
</protein>
<dbReference type="KEGG" id="hae:halTADL_2239"/>
<dbReference type="Proteomes" id="UP000198888">
    <property type="component" value="Unassembled WGS sequence"/>
</dbReference>
<accession>A0A1H6VJN3</accession>
<name>A0A1H6VJN3_9EURY</name>
<keyword evidence="2" id="KW-1185">Reference proteome</keyword>
<dbReference type="AlphaFoldDB" id="A0A1H6VJN3"/>
<evidence type="ECO:0000313" key="2">
    <source>
        <dbReference type="Proteomes" id="UP000198888"/>
    </source>
</evidence>
<accession>A0A2H4Q3P1</accession>
<organism evidence="1 2">
    <name type="scientific">Halohasta litchfieldiae</name>
    <dbReference type="NCBI Taxonomy" id="1073996"/>
    <lineage>
        <taxon>Archaea</taxon>
        <taxon>Methanobacteriati</taxon>
        <taxon>Methanobacteriota</taxon>
        <taxon>Stenosarchaea group</taxon>
        <taxon>Halobacteria</taxon>
        <taxon>Halobacteriales</taxon>
        <taxon>Haloferacaceae</taxon>
        <taxon>Halohasta</taxon>
    </lineage>
</organism>
<sequence length="74" mass="8426">MRFGLLAAAAKQSIAVPCYVDTMCKYCNYAMTDGWTELLEHDDVYQTAMADLRGDRSNYGFSEEFDELREDLAV</sequence>
<proteinExistence type="predicted"/>
<gene>
    <name evidence="1" type="ORF">SAMN05444271_11659</name>
</gene>
<reference evidence="1 2" key="1">
    <citation type="submission" date="2016-10" db="EMBL/GenBank/DDBJ databases">
        <authorList>
            <person name="de Groot N.N."/>
        </authorList>
    </citation>
    <scope>NUCLEOTIDE SEQUENCE [LARGE SCALE GENOMIC DNA]</scope>
    <source>
        <strain evidence="1 2">DSM 22187</strain>
    </source>
</reference>